<evidence type="ECO:0000256" key="3">
    <source>
        <dbReference type="SAM" id="MobiDB-lite"/>
    </source>
</evidence>
<protein>
    <submittedName>
        <fullName evidence="5">Titin</fullName>
    </submittedName>
</protein>
<evidence type="ECO:0000313" key="5">
    <source>
        <dbReference type="EMBL" id="RMZ96018.1"/>
    </source>
</evidence>
<dbReference type="PROSITE" id="PS50835">
    <property type="entry name" value="IG_LIKE"/>
    <property type="match status" value="2"/>
</dbReference>
<keyword evidence="6" id="KW-1185">Reference proteome</keyword>
<dbReference type="Pfam" id="PF07679">
    <property type="entry name" value="I-set"/>
    <property type="match status" value="2"/>
</dbReference>
<dbReference type="InterPro" id="IPR036179">
    <property type="entry name" value="Ig-like_dom_sf"/>
</dbReference>
<dbReference type="InterPro" id="IPR013783">
    <property type="entry name" value="Ig-like_fold"/>
</dbReference>
<dbReference type="Proteomes" id="UP000276133">
    <property type="component" value="Unassembled WGS sequence"/>
</dbReference>
<evidence type="ECO:0000313" key="6">
    <source>
        <dbReference type="Proteomes" id="UP000276133"/>
    </source>
</evidence>
<comment type="caution">
    <text evidence="5">The sequence shown here is derived from an EMBL/GenBank/DDBJ whole genome shotgun (WGS) entry which is preliminary data.</text>
</comment>
<dbReference type="InterPro" id="IPR013098">
    <property type="entry name" value="Ig_I-set"/>
</dbReference>
<name>A0A3M7PAC0_BRAPC</name>
<dbReference type="STRING" id="10195.A0A3M7PAC0"/>
<feature type="domain" description="Ig-like" evidence="4">
    <location>
        <begin position="1"/>
        <end position="62"/>
    </location>
</feature>
<dbReference type="GO" id="GO:0005886">
    <property type="term" value="C:plasma membrane"/>
    <property type="evidence" value="ECO:0007669"/>
    <property type="project" value="TreeGrafter"/>
</dbReference>
<feature type="region of interest" description="Disordered" evidence="3">
    <location>
        <begin position="54"/>
        <end position="93"/>
    </location>
</feature>
<dbReference type="Gene3D" id="2.60.40.10">
    <property type="entry name" value="Immunoglobulins"/>
    <property type="match status" value="3"/>
</dbReference>
<dbReference type="PANTHER" id="PTHR45080">
    <property type="entry name" value="CONTACTIN 5"/>
    <property type="match status" value="1"/>
</dbReference>
<evidence type="ECO:0000256" key="2">
    <source>
        <dbReference type="ARBA" id="ARBA00023157"/>
    </source>
</evidence>
<reference evidence="5 6" key="1">
    <citation type="journal article" date="2018" name="Sci. Rep.">
        <title>Genomic signatures of local adaptation to the degree of environmental predictability in rotifers.</title>
        <authorList>
            <person name="Franch-Gras L."/>
            <person name="Hahn C."/>
            <person name="Garcia-Roger E.M."/>
            <person name="Carmona M.J."/>
            <person name="Serra M."/>
            <person name="Gomez A."/>
        </authorList>
    </citation>
    <scope>NUCLEOTIDE SEQUENCE [LARGE SCALE GENOMIC DNA]</scope>
    <source>
        <strain evidence="5">HYR1</strain>
    </source>
</reference>
<dbReference type="PANTHER" id="PTHR45080:SF8">
    <property type="entry name" value="IG-LIKE DOMAIN-CONTAINING PROTEIN"/>
    <property type="match status" value="1"/>
</dbReference>
<feature type="region of interest" description="Disordered" evidence="3">
    <location>
        <begin position="216"/>
        <end position="248"/>
    </location>
</feature>
<accession>A0A3M7PAC0</accession>
<evidence type="ECO:0000256" key="1">
    <source>
        <dbReference type="ARBA" id="ARBA00022729"/>
    </source>
</evidence>
<dbReference type="InterPro" id="IPR050958">
    <property type="entry name" value="Cell_Adh-Cytoskel_Orgn"/>
</dbReference>
<proteinExistence type="predicted"/>
<gene>
    <name evidence="5" type="ORF">BpHYR1_037795</name>
</gene>
<keyword evidence="1" id="KW-0732">Signal</keyword>
<dbReference type="SMART" id="SM00409">
    <property type="entry name" value="IG"/>
    <property type="match status" value="2"/>
</dbReference>
<dbReference type="InterPro" id="IPR007110">
    <property type="entry name" value="Ig-like_dom"/>
</dbReference>
<dbReference type="OrthoDB" id="5969272at2759"/>
<dbReference type="GO" id="GO:0007156">
    <property type="term" value="P:homophilic cell adhesion via plasma membrane adhesion molecules"/>
    <property type="evidence" value="ECO:0007669"/>
    <property type="project" value="TreeGrafter"/>
</dbReference>
<dbReference type="SUPFAM" id="SSF48726">
    <property type="entry name" value="Immunoglobulin"/>
    <property type="match status" value="3"/>
</dbReference>
<sequence>MPISWYKNNAPLVMSARHSTHFDEMKKLCSLKIKNAKPDDAGLYTLVVQNPYGSDQTSGPVSLAVPEERARHSSSVPSSSMTQPMVQKAEPKPEEFRAPRIIKKMQPETTVNEDQAILLSCMIEPGNPLANIVFLKNDKPLNASSRIKTSFNASNGVASIRIEDSNVYDSGTYKIRAENIAGKAETGGVVYINKLAGIDIRPVVDPDAFKYLPQPVHKPVEPAKPKTSHASQPIHRPSYGDQPTEPMTPPNFVVGLPANSKMHEGETIKLSCQVEGNPKPSVIELKKMIGFSRLCGQGFAKLSIKSKSKLGLVIIDH</sequence>
<dbReference type="EMBL" id="REGN01012314">
    <property type="protein sequence ID" value="RMZ96018.1"/>
    <property type="molecule type" value="Genomic_DNA"/>
</dbReference>
<feature type="domain" description="Ig-like" evidence="4">
    <location>
        <begin position="99"/>
        <end position="196"/>
    </location>
</feature>
<keyword evidence="2" id="KW-1015">Disulfide bond</keyword>
<dbReference type="AlphaFoldDB" id="A0A3M7PAC0"/>
<evidence type="ECO:0000259" key="4">
    <source>
        <dbReference type="PROSITE" id="PS50835"/>
    </source>
</evidence>
<organism evidence="5 6">
    <name type="scientific">Brachionus plicatilis</name>
    <name type="common">Marine rotifer</name>
    <name type="synonym">Brachionus muelleri</name>
    <dbReference type="NCBI Taxonomy" id="10195"/>
    <lineage>
        <taxon>Eukaryota</taxon>
        <taxon>Metazoa</taxon>
        <taxon>Spiralia</taxon>
        <taxon>Gnathifera</taxon>
        <taxon>Rotifera</taxon>
        <taxon>Eurotatoria</taxon>
        <taxon>Monogononta</taxon>
        <taxon>Pseudotrocha</taxon>
        <taxon>Ploima</taxon>
        <taxon>Brachionidae</taxon>
        <taxon>Brachionus</taxon>
    </lineage>
</organism>
<dbReference type="CDD" id="cd00096">
    <property type="entry name" value="Ig"/>
    <property type="match status" value="1"/>
</dbReference>
<dbReference type="InterPro" id="IPR003599">
    <property type="entry name" value="Ig_sub"/>
</dbReference>